<comment type="caution">
    <text evidence="1">The sequence shown here is derived from an EMBL/GenBank/DDBJ whole genome shotgun (WGS) entry which is preliminary data.</text>
</comment>
<accession>A0ACC8XIH6</accession>
<dbReference type="EMBL" id="LJHD01000063">
    <property type="protein sequence ID" value="ONI45389.1"/>
    <property type="molecule type" value="Genomic_DNA"/>
</dbReference>
<keyword evidence="2" id="KW-1185">Reference proteome</keyword>
<reference evidence="1" key="1">
    <citation type="submission" date="2016-08" db="EMBL/GenBank/DDBJ databases">
        <authorList>
            <person name="Ngugi D.K."/>
            <person name="Miyake S."/>
            <person name="Stingl U."/>
        </authorList>
    </citation>
    <scope>NUCLEOTIDE SEQUENCE</scope>
    <source>
        <strain evidence="1">SCG-D08WGA-EpuloA1</strain>
    </source>
</reference>
<protein>
    <submittedName>
        <fullName evidence="1">Uncharacterized protein</fullName>
    </submittedName>
</protein>
<name>A0ACC8XIH6_9FIRM</name>
<organism evidence="1 2">
    <name type="scientific">Candidatus Epulonipiscium fishelsonii</name>
    <dbReference type="NCBI Taxonomy" id="77094"/>
    <lineage>
        <taxon>Bacteria</taxon>
        <taxon>Bacillati</taxon>
        <taxon>Bacillota</taxon>
        <taxon>Clostridia</taxon>
        <taxon>Lachnospirales</taxon>
        <taxon>Lachnospiraceae</taxon>
        <taxon>Candidatus Epulonipiscium</taxon>
    </lineage>
</organism>
<evidence type="ECO:0000313" key="1">
    <source>
        <dbReference type="EMBL" id="ONI45389.1"/>
    </source>
</evidence>
<gene>
    <name evidence="1" type="ORF">AN640_04640</name>
</gene>
<sequence length="220" mass="24439">MINYIKLYWKQNIGLFFIGALISASDIVLALPVVFGGALSKVEMFSTVILMSMVFGFLGMFARFKTFINMKANRKHSFWGITVGGLSMSMLIFFIAYLGSILIDFIYDKFYPMLECNLGFGTVLEFNLLVLAMLCVTVFALSQMLGSFLIKFKVINVILCMIFIVPIMIFGIGFATPAMVAFNIIQGNSIMLVLILSALSVISIGISYIISVNKSVIMNR</sequence>
<evidence type="ECO:0000313" key="2">
    <source>
        <dbReference type="Proteomes" id="UP000188637"/>
    </source>
</evidence>
<dbReference type="Proteomes" id="UP000188637">
    <property type="component" value="Unassembled WGS sequence"/>
</dbReference>
<proteinExistence type="predicted"/>